<evidence type="ECO:0000256" key="3">
    <source>
        <dbReference type="SAM" id="MobiDB-lite"/>
    </source>
</evidence>
<organism evidence="5 6">
    <name type="scientific">Dendrothele bispora (strain CBS 962.96)</name>
    <dbReference type="NCBI Taxonomy" id="1314807"/>
    <lineage>
        <taxon>Eukaryota</taxon>
        <taxon>Fungi</taxon>
        <taxon>Dikarya</taxon>
        <taxon>Basidiomycota</taxon>
        <taxon>Agaricomycotina</taxon>
        <taxon>Agaricomycetes</taxon>
        <taxon>Agaricomycetidae</taxon>
        <taxon>Agaricales</taxon>
        <taxon>Agaricales incertae sedis</taxon>
        <taxon>Dendrothele</taxon>
    </lineage>
</organism>
<feature type="region of interest" description="Disordered" evidence="3">
    <location>
        <begin position="242"/>
        <end position="342"/>
    </location>
</feature>
<dbReference type="AlphaFoldDB" id="A0A4S8M7J0"/>
<protein>
    <recommendedName>
        <fullName evidence="4">ELYS-like domain-containing protein</fullName>
    </recommendedName>
</protein>
<name>A0A4S8M7J0_DENBC</name>
<evidence type="ECO:0000259" key="4">
    <source>
        <dbReference type="Pfam" id="PF13934"/>
    </source>
</evidence>
<proteinExistence type="predicted"/>
<keyword evidence="2" id="KW-0539">Nucleus</keyword>
<dbReference type="Proteomes" id="UP000297245">
    <property type="component" value="Unassembled WGS sequence"/>
</dbReference>
<dbReference type="EMBL" id="ML179142">
    <property type="protein sequence ID" value="THU98110.1"/>
    <property type="molecule type" value="Genomic_DNA"/>
</dbReference>
<feature type="compositionally biased region" description="Polar residues" evidence="3">
    <location>
        <begin position="270"/>
        <end position="280"/>
    </location>
</feature>
<feature type="compositionally biased region" description="Acidic residues" evidence="3">
    <location>
        <begin position="124"/>
        <end position="138"/>
    </location>
</feature>
<dbReference type="Pfam" id="PF13934">
    <property type="entry name" value="ELYS"/>
    <property type="match status" value="1"/>
</dbReference>
<keyword evidence="6" id="KW-1185">Reference proteome</keyword>
<evidence type="ECO:0000313" key="5">
    <source>
        <dbReference type="EMBL" id="THU98110.1"/>
    </source>
</evidence>
<reference evidence="5 6" key="1">
    <citation type="journal article" date="2019" name="Nat. Ecol. Evol.">
        <title>Megaphylogeny resolves global patterns of mushroom evolution.</title>
        <authorList>
            <person name="Varga T."/>
            <person name="Krizsan K."/>
            <person name="Foldi C."/>
            <person name="Dima B."/>
            <person name="Sanchez-Garcia M."/>
            <person name="Sanchez-Ramirez S."/>
            <person name="Szollosi G.J."/>
            <person name="Szarkandi J.G."/>
            <person name="Papp V."/>
            <person name="Albert L."/>
            <person name="Andreopoulos W."/>
            <person name="Angelini C."/>
            <person name="Antonin V."/>
            <person name="Barry K.W."/>
            <person name="Bougher N.L."/>
            <person name="Buchanan P."/>
            <person name="Buyck B."/>
            <person name="Bense V."/>
            <person name="Catcheside P."/>
            <person name="Chovatia M."/>
            <person name="Cooper J."/>
            <person name="Damon W."/>
            <person name="Desjardin D."/>
            <person name="Finy P."/>
            <person name="Geml J."/>
            <person name="Haridas S."/>
            <person name="Hughes K."/>
            <person name="Justo A."/>
            <person name="Karasinski D."/>
            <person name="Kautmanova I."/>
            <person name="Kiss B."/>
            <person name="Kocsube S."/>
            <person name="Kotiranta H."/>
            <person name="LaButti K.M."/>
            <person name="Lechner B.E."/>
            <person name="Liimatainen K."/>
            <person name="Lipzen A."/>
            <person name="Lukacs Z."/>
            <person name="Mihaltcheva S."/>
            <person name="Morgado L.N."/>
            <person name="Niskanen T."/>
            <person name="Noordeloos M.E."/>
            <person name="Ohm R.A."/>
            <person name="Ortiz-Santana B."/>
            <person name="Ovrebo C."/>
            <person name="Racz N."/>
            <person name="Riley R."/>
            <person name="Savchenko A."/>
            <person name="Shiryaev A."/>
            <person name="Soop K."/>
            <person name="Spirin V."/>
            <person name="Szebenyi C."/>
            <person name="Tomsovsky M."/>
            <person name="Tulloss R.E."/>
            <person name="Uehling J."/>
            <person name="Grigoriev I.V."/>
            <person name="Vagvolgyi C."/>
            <person name="Papp T."/>
            <person name="Martin F.M."/>
            <person name="Miettinen O."/>
            <person name="Hibbett D.S."/>
            <person name="Nagy L.G."/>
        </authorList>
    </citation>
    <scope>NUCLEOTIDE SEQUENCE [LARGE SCALE GENOMIC DNA]</scope>
    <source>
        <strain evidence="5 6">CBS 962.96</strain>
    </source>
</reference>
<accession>A0A4S8M7J0</accession>
<sequence>MYPPLDSAGLDRLLEAIITSIYDTLKKDRLIYYLLKWYMDGRELSSNKTCVYHLSLRNWQTRISVWTRGITLMWYAVSLLSDCHLNTDYASKILQAIASAPNTDPYHPLIVKYILDRGTGNEFEDDERNVVSDEEDKEDNPFSTDRKRTTRASGSTSPERPFEMMSEKRKSGGMGRGDDYGDERDDEEMHVYDDEERMNATSAGGLGYSIFSKKGQNQDVDTTRQGAGRRSFGVFKEVGAGFGASTSIGGRPRVPGHASTSISATGGSTKNDTMRQSTSGKLPGAFMDEDEDEDDDDAGADSGREMPPPPPPIQEPKTRQTRSRKSTAPAAKSSSAGPTSAL</sequence>
<feature type="compositionally biased region" description="Low complexity" evidence="3">
    <location>
        <begin position="326"/>
        <end position="342"/>
    </location>
</feature>
<feature type="compositionally biased region" description="Basic and acidic residues" evidence="3">
    <location>
        <begin position="160"/>
        <end position="170"/>
    </location>
</feature>
<feature type="compositionally biased region" description="Acidic residues" evidence="3">
    <location>
        <begin position="287"/>
        <end position="299"/>
    </location>
</feature>
<feature type="region of interest" description="Disordered" evidence="3">
    <location>
        <begin position="124"/>
        <end position="184"/>
    </location>
</feature>
<dbReference type="GO" id="GO:0005634">
    <property type="term" value="C:nucleus"/>
    <property type="evidence" value="ECO:0007669"/>
    <property type="project" value="UniProtKB-SubCell"/>
</dbReference>
<comment type="subcellular location">
    <subcellularLocation>
        <location evidence="1">Nucleus</location>
    </subcellularLocation>
</comment>
<feature type="domain" description="ELYS-like" evidence="4">
    <location>
        <begin position="1"/>
        <end position="114"/>
    </location>
</feature>
<evidence type="ECO:0000256" key="2">
    <source>
        <dbReference type="ARBA" id="ARBA00023242"/>
    </source>
</evidence>
<evidence type="ECO:0000256" key="1">
    <source>
        <dbReference type="ARBA" id="ARBA00004123"/>
    </source>
</evidence>
<gene>
    <name evidence="5" type="ORF">K435DRAFT_856934</name>
</gene>
<feature type="compositionally biased region" description="Low complexity" evidence="3">
    <location>
        <begin position="258"/>
        <end position="269"/>
    </location>
</feature>
<evidence type="ECO:0000313" key="6">
    <source>
        <dbReference type="Proteomes" id="UP000297245"/>
    </source>
</evidence>
<dbReference type="InterPro" id="IPR025151">
    <property type="entry name" value="ELYS_dom"/>
</dbReference>
<dbReference type="OrthoDB" id="20729at2759"/>